<dbReference type="SMART" id="SM00729">
    <property type="entry name" value="Elp3"/>
    <property type="match status" value="1"/>
</dbReference>
<dbReference type="SFLD" id="SFLDS00029">
    <property type="entry name" value="Radical_SAM"/>
    <property type="match status" value="1"/>
</dbReference>
<evidence type="ECO:0000259" key="6">
    <source>
        <dbReference type="PROSITE" id="PS51918"/>
    </source>
</evidence>
<dbReference type="PROSITE" id="PS51918">
    <property type="entry name" value="RADICAL_SAM"/>
    <property type="match status" value="1"/>
</dbReference>
<evidence type="ECO:0000256" key="5">
    <source>
        <dbReference type="ARBA" id="ARBA00023014"/>
    </source>
</evidence>
<dbReference type="CDD" id="cd01335">
    <property type="entry name" value="Radical_SAM"/>
    <property type="match status" value="1"/>
</dbReference>
<dbReference type="InterPro" id="IPR058240">
    <property type="entry name" value="rSAM_sf"/>
</dbReference>
<dbReference type="PANTHER" id="PTHR43409:SF4">
    <property type="entry name" value="RADICAL SAM SUPERFAMILY PROTEIN"/>
    <property type="match status" value="1"/>
</dbReference>
<evidence type="ECO:0000256" key="2">
    <source>
        <dbReference type="ARBA" id="ARBA00022691"/>
    </source>
</evidence>
<dbReference type="EMBL" id="LNQE01001846">
    <property type="protein sequence ID" value="KUG04495.1"/>
    <property type="molecule type" value="Genomic_DNA"/>
</dbReference>
<feature type="domain" description="Radical SAM core" evidence="6">
    <location>
        <begin position="9"/>
        <end position="242"/>
    </location>
</feature>
<dbReference type="SUPFAM" id="SSF102114">
    <property type="entry name" value="Radical SAM enzymes"/>
    <property type="match status" value="1"/>
</dbReference>
<evidence type="ECO:0000256" key="3">
    <source>
        <dbReference type="ARBA" id="ARBA00022723"/>
    </source>
</evidence>
<keyword evidence="2" id="KW-0949">S-adenosyl-L-methionine</keyword>
<comment type="cofactor">
    <cofactor evidence="1">
        <name>[4Fe-4S] cluster</name>
        <dbReference type="ChEBI" id="CHEBI:49883"/>
    </cofactor>
</comment>
<keyword evidence="5" id="KW-0411">Iron-sulfur</keyword>
<dbReference type="GO" id="GO:0003824">
    <property type="term" value="F:catalytic activity"/>
    <property type="evidence" value="ECO:0007669"/>
    <property type="project" value="InterPro"/>
</dbReference>
<protein>
    <submittedName>
        <fullName evidence="7">Putative oxygen-independent coproporphyrinogen iii oxidase</fullName>
    </submittedName>
</protein>
<reference evidence="7" key="1">
    <citation type="journal article" date="2015" name="Proc. Natl. Acad. Sci. U.S.A.">
        <title>Networks of energetic and metabolic interactions define dynamics in microbial communities.</title>
        <authorList>
            <person name="Embree M."/>
            <person name="Liu J.K."/>
            <person name="Al-Bassam M.M."/>
            <person name="Zengler K."/>
        </authorList>
    </citation>
    <scope>NUCLEOTIDE SEQUENCE</scope>
</reference>
<keyword evidence="3" id="KW-0479">Metal-binding</keyword>
<sequence length="291" mass="33184">MRYEGTVYRPPSEAGSLLIQATIGCPHNKCTFCKMYKDVKFRIRPVEEIKEDLLAARNYYGEYIESLFFPDGNTILMRTNQLVEIFEYAGELFPHLSRITVYGSSRFVNKKSLDDLKRLYQAGLRRVHTGMESGDDVTLARVCKGTTSQEIIAAGNKLKEAGIQVSEYYLTGIGGLERTREHAINSAKTLNQFSPNFIRIRTLVPYRGTALYEDYQNGSFQLLTAHQAMQEVRLLIENLECENSMLLSDHMANYANINGLIPRDKAIMLQELDKLLTYPADSFRQPNISRL</sequence>
<comment type="caution">
    <text evidence="7">The sequence shown here is derived from an EMBL/GenBank/DDBJ whole genome shotgun (WGS) entry which is preliminary data.</text>
</comment>
<dbReference type="InterPro" id="IPR007197">
    <property type="entry name" value="rSAM"/>
</dbReference>
<evidence type="ECO:0000256" key="4">
    <source>
        <dbReference type="ARBA" id="ARBA00023004"/>
    </source>
</evidence>
<gene>
    <name evidence="7" type="ORF">ASZ90_018086</name>
</gene>
<dbReference type="InterPro" id="IPR006638">
    <property type="entry name" value="Elp3/MiaA/NifB-like_rSAM"/>
</dbReference>
<dbReference type="SFLD" id="SFLDG01095">
    <property type="entry name" value="Uncharacterised_Radical_SAM_Su"/>
    <property type="match status" value="1"/>
</dbReference>
<evidence type="ECO:0000313" key="7">
    <source>
        <dbReference type="EMBL" id="KUG04495.1"/>
    </source>
</evidence>
<keyword evidence="4" id="KW-0408">Iron</keyword>
<accession>A0A0W8E766</accession>
<proteinExistence type="predicted"/>
<evidence type="ECO:0000256" key="1">
    <source>
        <dbReference type="ARBA" id="ARBA00001966"/>
    </source>
</evidence>
<dbReference type="AlphaFoldDB" id="A0A0W8E766"/>
<dbReference type="GO" id="GO:0046872">
    <property type="term" value="F:metal ion binding"/>
    <property type="evidence" value="ECO:0007669"/>
    <property type="project" value="UniProtKB-KW"/>
</dbReference>
<name>A0A0W8E766_9ZZZZ</name>
<organism evidence="7">
    <name type="scientific">hydrocarbon metagenome</name>
    <dbReference type="NCBI Taxonomy" id="938273"/>
    <lineage>
        <taxon>unclassified sequences</taxon>
        <taxon>metagenomes</taxon>
        <taxon>ecological metagenomes</taxon>
    </lineage>
</organism>
<dbReference type="GO" id="GO:0051536">
    <property type="term" value="F:iron-sulfur cluster binding"/>
    <property type="evidence" value="ECO:0007669"/>
    <property type="project" value="UniProtKB-KW"/>
</dbReference>
<dbReference type="Gene3D" id="3.20.20.70">
    <property type="entry name" value="Aldolase class I"/>
    <property type="match status" value="1"/>
</dbReference>
<dbReference type="PANTHER" id="PTHR43409">
    <property type="entry name" value="ANAEROBIC MAGNESIUM-PROTOPORPHYRIN IX MONOMETHYL ESTER CYCLASE-RELATED"/>
    <property type="match status" value="1"/>
</dbReference>
<dbReference type="PROSITE" id="PS51257">
    <property type="entry name" value="PROKAR_LIPOPROTEIN"/>
    <property type="match status" value="1"/>
</dbReference>
<dbReference type="Pfam" id="PF04055">
    <property type="entry name" value="Radical_SAM"/>
    <property type="match status" value="1"/>
</dbReference>
<dbReference type="InterPro" id="IPR013785">
    <property type="entry name" value="Aldolase_TIM"/>
</dbReference>
<dbReference type="SFLD" id="SFLDG01082">
    <property type="entry name" value="B12-binding_domain_containing"/>
    <property type="match status" value="1"/>
</dbReference>
<dbReference type="InterPro" id="IPR051198">
    <property type="entry name" value="BchE-like"/>
</dbReference>